<dbReference type="PANTHER" id="PTHR37984:SF5">
    <property type="entry name" value="PROTEIN NYNRIN-LIKE"/>
    <property type="match status" value="1"/>
</dbReference>
<evidence type="ECO:0000259" key="2">
    <source>
        <dbReference type="PROSITE" id="PS50994"/>
    </source>
</evidence>
<gene>
    <name evidence="3" type="ORF">INT46_011217</name>
</gene>
<feature type="domain" description="Integrase catalytic" evidence="2">
    <location>
        <begin position="125"/>
        <end position="283"/>
    </location>
</feature>
<dbReference type="Gene3D" id="3.30.420.10">
    <property type="entry name" value="Ribonuclease H-like superfamily/Ribonuclease H"/>
    <property type="match status" value="1"/>
</dbReference>
<organism evidence="3 4">
    <name type="scientific">Mucor plumbeus</name>
    <dbReference type="NCBI Taxonomy" id="97098"/>
    <lineage>
        <taxon>Eukaryota</taxon>
        <taxon>Fungi</taxon>
        <taxon>Fungi incertae sedis</taxon>
        <taxon>Mucoromycota</taxon>
        <taxon>Mucoromycotina</taxon>
        <taxon>Mucoromycetes</taxon>
        <taxon>Mucorales</taxon>
        <taxon>Mucorineae</taxon>
        <taxon>Mucoraceae</taxon>
        <taxon>Mucor</taxon>
    </lineage>
</organism>
<reference evidence="3" key="1">
    <citation type="submission" date="2020-12" db="EMBL/GenBank/DDBJ databases">
        <title>Metabolic potential, ecology and presence of endohyphal bacteria is reflected in genomic diversity of Mucoromycotina.</title>
        <authorList>
            <person name="Muszewska A."/>
            <person name="Okrasinska A."/>
            <person name="Steczkiewicz K."/>
            <person name="Drgas O."/>
            <person name="Orlowska M."/>
            <person name="Perlinska-Lenart U."/>
            <person name="Aleksandrzak-Piekarczyk T."/>
            <person name="Szatraj K."/>
            <person name="Zielenkiewicz U."/>
            <person name="Pilsyk S."/>
            <person name="Malc E."/>
            <person name="Mieczkowski P."/>
            <person name="Kruszewska J.S."/>
            <person name="Biernat P."/>
            <person name="Pawlowska J."/>
        </authorList>
    </citation>
    <scope>NUCLEOTIDE SEQUENCE</scope>
    <source>
        <strain evidence="3">CBS 226.32</strain>
    </source>
</reference>
<evidence type="ECO:0000313" key="3">
    <source>
        <dbReference type="EMBL" id="KAG2207818.1"/>
    </source>
</evidence>
<feature type="compositionally biased region" description="Low complexity" evidence="1">
    <location>
        <begin position="444"/>
        <end position="458"/>
    </location>
</feature>
<dbReference type="GO" id="GO:0003676">
    <property type="term" value="F:nucleic acid binding"/>
    <property type="evidence" value="ECO:0007669"/>
    <property type="project" value="InterPro"/>
</dbReference>
<dbReference type="GO" id="GO:0015074">
    <property type="term" value="P:DNA integration"/>
    <property type="evidence" value="ECO:0007669"/>
    <property type="project" value="InterPro"/>
</dbReference>
<comment type="caution">
    <text evidence="3">The sequence shown here is derived from an EMBL/GenBank/DDBJ whole genome shotgun (WGS) entry which is preliminary data.</text>
</comment>
<dbReference type="PANTHER" id="PTHR37984">
    <property type="entry name" value="PROTEIN CBG26694"/>
    <property type="match status" value="1"/>
</dbReference>
<dbReference type="PROSITE" id="PS50994">
    <property type="entry name" value="INTEGRASE"/>
    <property type="match status" value="1"/>
</dbReference>
<protein>
    <recommendedName>
        <fullName evidence="2">Integrase catalytic domain-containing protein</fullName>
    </recommendedName>
</protein>
<dbReference type="InterPro" id="IPR050951">
    <property type="entry name" value="Retrovirus_Pol_polyprotein"/>
</dbReference>
<name>A0A8H7V8Z8_9FUNG</name>
<dbReference type="OrthoDB" id="10030726at2759"/>
<dbReference type="InterPro" id="IPR041588">
    <property type="entry name" value="Integrase_H2C2"/>
</dbReference>
<evidence type="ECO:0000256" key="1">
    <source>
        <dbReference type="SAM" id="MobiDB-lite"/>
    </source>
</evidence>
<dbReference type="Pfam" id="PF00665">
    <property type="entry name" value="rve"/>
    <property type="match status" value="1"/>
</dbReference>
<dbReference type="InterPro" id="IPR012337">
    <property type="entry name" value="RNaseH-like_sf"/>
</dbReference>
<dbReference type="InterPro" id="IPR001584">
    <property type="entry name" value="Integrase_cat-core"/>
</dbReference>
<feature type="region of interest" description="Disordered" evidence="1">
    <location>
        <begin position="442"/>
        <end position="461"/>
    </location>
</feature>
<accession>A0A8H7V8Z8</accession>
<proteinExistence type="predicted"/>
<sequence length="620" mass="72292">MDQNLYNCLKYYLETHELPHWAPADIQQTILNIYQKYSLQPDNNITLKGSHRTLLSHYNYLHCFQFYHCHPMGGHFAFTNTFKKIAENYYWPKMKQDIQRDVESCLRCQAKGREIIQEPLHSIKVDPKPFNIISMDIKHVSWSRGNYRYIIVAIDYFTKWTEARALMIANSLEVSSFLYKEVICRHSTPAICITDNGSTFANELFDTVCKNFNIEHRKTSPFYASSNGLVERFNRTLGTGLRMLPPNEKGDWHLYLPAFLFSYRTMSQQSTKSTPFMMLYGRKARTPFDNYMLGKTDVQKLTKTEWETAVAEAFIKITNHLKQTHDEAGHFIIKAQKTQESYVERRFLQDKYKNNKPPFQLGDLVMKYHDAFANDLSKKLEDRFVGPYIVHKINPNSTYLLKSQDGKVNKNVTHGNKLKIYKSPKIFFNHPSSSNIYFQFQNEQQQQQQQQPSQVPPRRSQRNDEIDTFAVDYDASVTGMVNLILPLITIQSSSEKIDPDVLTHIKELYALYKTRQHIAKRMNNKIKSVAQRIKKLDKIPNISLLLKSKYMKNYETLLPKSLLNQIASSIVKQGLNKQRNSSSMVQVLPRFNSPPTSNPMSKYSTIYLCPKNPKRSRTSK</sequence>
<dbReference type="Gene3D" id="1.10.340.70">
    <property type="match status" value="1"/>
</dbReference>
<dbReference type="AlphaFoldDB" id="A0A8H7V8Z8"/>
<dbReference type="SUPFAM" id="SSF53098">
    <property type="entry name" value="Ribonuclease H-like"/>
    <property type="match status" value="1"/>
</dbReference>
<dbReference type="Pfam" id="PF17921">
    <property type="entry name" value="Integrase_H2C2"/>
    <property type="match status" value="1"/>
</dbReference>
<dbReference type="EMBL" id="JAEPRC010000122">
    <property type="protein sequence ID" value="KAG2207818.1"/>
    <property type="molecule type" value="Genomic_DNA"/>
</dbReference>
<dbReference type="Proteomes" id="UP000650833">
    <property type="component" value="Unassembled WGS sequence"/>
</dbReference>
<evidence type="ECO:0000313" key="4">
    <source>
        <dbReference type="Proteomes" id="UP000650833"/>
    </source>
</evidence>
<dbReference type="GO" id="GO:0005634">
    <property type="term" value="C:nucleus"/>
    <property type="evidence" value="ECO:0007669"/>
    <property type="project" value="UniProtKB-ARBA"/>
</dbReference>
<keyword evidence="4" id="KW-1185">Reference proteome</keyword>
<dbReference type="InterPro" id="IPR036397">
    <property type="entry name" value="RNaseH_sf"/>
</dbReference>